<dbReference type="GO" id="GO:0034069">
    <property type="term" value="F:aminoglycoside N-acetyltransferase activity"/>
    <property type="evidence" value="ECO:0007669"/>
    <property type="project" value="TreeGrafter"/>
</dbReference>
<keyword evidence="7" id="KW-1185">Reference proteome</keyword>
<comment type="caution">
    <text evidence="6">The sequence shown here is derived from an EMBL/GenBank/DDBJ whole genome shotgun (WGS) entry which is preliminary data.</text>
</comment>
<dbReference type="Pfam" id="PF13527">
    <property type="entry name" value="Acetyltransf_9"/>
    <property type="match status" value="1"/>
</dbReference>
<dbReference type="Pfam" id="PF17668">
    <property type="entry name" value="Acetyltransf_17"/>
    <property type="match status" value="1"/>
</dbReference>
<dbReference type="InterPro" id="IPR036527">
    <property type="entry name" value="SCP2_sterol-bd_dom_sf"/>
</dbReference>
<dbReference type="Gene3D" id="3.30.1050.10">
    <property type="entry name" value="SCP2 sterol-binding domain"/>
    <property type="match status" value="1"/>
</dbReference>
<protein>
    <submittedName>
        <fullName evidence="6">Putative acetyltransferase</fullName>
    </submittedName>
</protein>
<comment type="subunit">
    <text evidence="3">Homohexamer; trimer of dimers.</text>
</comment>
<dbReference type="AlphaFoldDB" id="A0A2T0ZVP0"/>
<reference evidence="6 7" key="1">
    <citation type="submission" date="2018-03" db="EMBL/GenBank/DDBJ databases">
        <title>Genomic Encyclopedia of Archaeal and Bacterial Type Strains, Phase II (KMG-II): from individual species to whole genera.</title>
        <authorList>
            <person name="Goeker M."/>
        </authorList>
    </citation>
    <scope>NUCLEOTIDE SEQUENCE [LARGE SCALE GENOMIC DNA]</scope>
    <source>
        <strain evidence="6 7">DSM 100065</strain>
    </source>
</reference>
<dbReference type="PANTHER" id="PTHR37817:SF1">
    <property type="entry name" value="N-ACETYLTRANSFERASE EIS"/>
    <property type="match status" value="1"/>
</dbReference>
<organism evidence="6 7">
    <name type="scientific">Antricoccus suffuscus</name>
    <dbReference type="NCBI Taxonomy" id="1629062"/>
    <lineage>
        <taxon>Bacteria</taxon>
        <taxon>Bacillati</taxon>
        <taxon>Actinomycetota</taxon>
        <taxon>Actinomycetes</taxon>
        <taxon>Geodermatophilales</taxon>
        <taxon>Antricoccaceae</taxon>
        <taxon>Antricoccus</taxon>
    </lineage>
</organism>
<feature type="domain" description="Enhanced intracellular survival protein" evidence="4">
    <location>
        <begin position="318"/>
        <end position="418"/>
    </location>
</feature>
<feature type="active site" description="Proton donor" evidence="3">
    <location>
        <position position="135"/>
    </location>
</feature>
<evidence type="ECO:0000313" key="6">
    <source>
        <dbReference type="EMBL" id="PRZ40420.1"/>
    </source>
</evidence>
<evidence type="ECO:0000259" key="5">
    <source>
        <dbReference type="Pfam" id="PF17668"/>
    </source>
</evidence>
<dbReference type="InterPro" id="IPR025559">
    <property type="entry name" value="Eis_dom"/>
</dbReference>
<evidence type="ECO:0000313" key="7">
    <source>
        <dbReference type="Proteomes" id="UP000237752"/>
    </source>
</evidence>
<dbReference type="SUPFAM" id="SSF55729">
    <property type="entry name" value="Acyl-CoA N-acyltransferases (Nat)"/>
    <property type="match status" value="1"/>
</dbReference>
<feature type="active site" description="Proton acceptor; via carboxylate" evidence="3">
    <location>
        <position position="422"/>
    </location>
</feature>
<dbReference type="GO" id="GO:0030649">
    <property type="term" value="P:aminoglycoside antibiotic catabolic process"/>
    <property type="evidence" value="ECO:0007669"/>
    <property type="project" value="TreeGrafter"/>
</dbReference>
<dbReference type="OrthoDB" id="8399956at2"/>
<feature type="binding site" evidence="3">
    <location>
        <begin position="101"/>
        <end position="106"/>
    </location>
    <ligand>
        <name>acetyl-CoA</name>
        <dbReference type="ChEBI" id="CHEBI:57288"/>
    </ligand>
</feature>
<dbReference type="PANTHER" id="PTHR37817">
    <property type="entry name" value="N-ACETYLTRANSFERASE EIS"/>
    <property type="match status" value="1"/>
</dbReference>
<dbReference type="NCBIfam" id="NF002367">
    <property type="entry name" value="PRK01346.1-4"/>
    <property type="match status" value="1"/>
</dbReference>
<feature type="binding site" evidence="3">
    <location>
        <begin position="130"/>
        <end position="131"/>
    </location>
    <ligand>
        <name>acetyl-CoA</name>
        <dbReference type="ChEBI" id="CHEBI:57288"/>
    </ligand>
</feature>
<dbReference type="Gene3D" id="3.40.630.30">
    <property type="match status" value="2"/>
</dbReference>
<proteinExistence type="inferred from homology"/>
<evidence type="ECO:0000256" key="1">
    <source>
        <dbReference type="ARBA" id="ARBA00022679"/>
    </source>
</evidence>
<dbReference type="HAMAP" id="MF_01812">
    <property type="entry name" value="Eis"/>
    <property type="match status" value="1"/>
</dbReference>
<comment type="similarity">
    <text evidence="3">Belongs to the acetyltransferase Eis family.</text>
</comment>
<evidence type="ECO:0000256" key="2">
    <source>
        <dbReference type="ARBA" id="ARBA00023315"/>
    </source>
</evidence>
<dbReference type="Proteomes" id="UP000237752">
    <property type="component" value="Unassembled WGS sequence"/>
</dbReference>
<evidence type="ECO:0000256" key="3">
    <source>
        <dbReference type="HAMAP-Rule" id="MF_01812"/>
    </source>
</evidence>
<name>A0A2T0ZVP0_9ACTN</name>
<feature type="domain" description="Eis-like acetyltransferase" evidence="5">
    <location>
        <begin position="194"/>
        <end position="315"/>
    </location>
</feature>
<keyword evidence="1 3" id="KW-0808">Transferase</keyword>
<dbReference type="InterPro" id="IPR016181">
    <property type="entry name" value="Acyl_CoA_acyltransferase"/>
</dbReference>
<dbReference type="SUPFAM" id="SSF55718">
    <property type="entry name" value="SCP-like"/>
    <property type="match status" value="1"/>
</dbReference>
<evidence type="ECO:0000259" key="4">
    <source>
        <dbReference type="Pfam" id="PF13530"/>
    </source>
</evidence>
<keyword evidence="2 3" id="KW-0012">Acyltransferase</keyword>
<dbReference type="EMBL" id="PVUE01000017">
    <property type="protein sequence ID" value="PRZ40420.1"/>
    <property type="molecule type" value="Genomic_DNA"/>
</dbReference>
<dbReference type="Pfam" id="PF13530">
    <property type="entry name" value="SCP2_2"/>
    <property type="match status" value="1"/>
</dbReference>
<dbReference type="InterPro" id="IPR041380">
    <property type="entry name" value="Acetyltransf_17"/>
</dbReference>
<dbReference type="InterPro" id="IPR051554">
    <property type="entry name" value="Acetyltransferase_Eis"/>
</dbReference>
<sequence length="422" mass="46898">MVFMPSTYLPPHLATPQFTECTAQDQETFSAAMFKGFHEEPSQEEKDVLGAVWDADRHFGFTVDDRWIATAGSFARTMTVPGGSVPVSAFTAVTVAAPYRRRGLLTRMMQHELDTAYADRGEPISILWASEAPIYGRFGFAPAVMRARLLAETPAMGFLPQVDFGDGSVDEVSHETFSTAAKAIRTRLLADEPGALNRDDDWWAWTLFDPPAWRKGATQYKWILHYNRSGTPDGYAYFRVRGKNDVTGPQSEVQIHEVEAATPQGYASLMRYLMQIDLTRSFKMRNARPDEPLRHLLSNPRALRTEISDGIYVRIVDVAAALVARKYLSDVDVVLEIEDVQVPSNNGRFRLEAGTDGAKVTKARRKPDLSLSDLELGAIYLGGVPLSDLHRAGRVIEHKKGAAATVSAAFGWPRAPWCVDNF</sequence>
<feature type="binding site" evidence="3">
    <location>
        <begin position="93"/>
        <end position="95"/>
    </location>
    <ligand>
        <name>acetyl-CoA</name>
        <dbReference type="ChEBI" id="CHEBI:57288"/>
    </ligand>
</feature>
<dbReference type="InterPro" id="IPR022902">
    <property type="entry name" value="NAcTrfase_Eis"/>
</dbReference>
<gene>
    <name evidence="6" type="ORF">CLV47_11757</name>
</gene>
<accession>A0A2T0ZVP0</accession>